<feature type="domain" description="Organic solvent tolerance-like N-terminal" evidence="5">
    <location>
        <begin position="41"/>
        <end position="146"/>
    </location>
</feature>
<keyword evidence="1" id="KW-0813">Transport</keyword>
<feature type="chain" id="PRO_5046014061" evidence="4">
    <location>
        <begin position="23"/>
        <end position="163"/>
    </location>
</feature>
<organism evidence="6 7">
    <name type="scientific">Ruegeria sediminis</name>
    <dbReference type="NCBI Taxonomy" id="2583820"/>
    <lineage>
        <taxon>Bacteria</taxon>
        <taxon>Pseudomonadati</taxon>
        <taxon>Pseudomonadota</taxon>
        <taxon>Alphaproteobacteria</taxon>
        <taxon>Rhodobacterales</taxon>
        <taxon>Roseobacteraceae</taxon>
        <taxon>Ruegeria</taxon>
    </lineage>
</organism>
<dbReference type="InterPro" id="IPR052037">
    <property type="entry name" value="LPS_export_LptA"/>
</dbReference>
<evidence type="ECO:0000256" key="1">
    <source>
        <dbReference type="ARBA" id="ARBA00022448"/>
    </source>
</evidence>
<dbReference type="Proteomes" id="UP001193035">
    <property type="component" value="Unassembled WGS sequence"/>
</dbReference>
<dbReference type="PANTHER" id="PTHR36504:SF1">
    <property type="entry name" value="LIPOPOLYSACCHARIDE EXPORT SYSTEM PROTEIN LPTA"/>
    <property type="match status" value="1"/>
</dbReference>
<feature type="signal peptide" evidence="4">
    <location>
        <begin position="1"/>
        <end position="22"/>
    </location>
</feature>
<proteinExistence type="predicted"/>
<evidence type="ECO:0000259" key="5">
    <source>
        <dbReference type="Pfam" id="PF03968"/>
    </source>
</evidence>
<evidence type="ECO:0000313" key="6">
    <source>
        <dbReference type="EMBL" id="TMV07055.1"/>
    </source>
</evidence>
<reference evidence="6 7" key="1">
    <citation type="submission" date="2019-05" db="EMBL/GenBank/DDBJ databases">
        <title>Ruegeria sp. nov., isolated from tidal flat.</title>
        <authorList>
            <person name="Kim W."/>
        </authorList>
    </citation>
    <scope>NUCLEOTIDE SEQUENCE [LARGE SCALE GENOMIC DNA]</scope>
    <source>
        <strain evidence="6 7">CAU 1488</strain>
    </source>
</reference>
<gene>
    <name evidence="6" type="primary">lptA</name>
    <name evidence="6" type="ORF">FGK63_13155</name>
</gene>
<evidence type="ECO:0000256" key="3">
    <source>
        <dbReference type="ARBA" id="ARBA00022764"/>
    </source>
</evidence>
<keyword evidence="2 4" id="KW-0732">Signal</keyword>
<keyword evidence="7" id="KW-1185">Reference proteome</keyword>
<dbReference type="Gene3D" id="2.60.450.10">
    <property type="entry name" value="Lipopolysaccharide (LPS) transport protein A like domain"/>
    <property type="match status" value="1"/>
</dbReference>
<evidence type="ECO:0000256" key="4">
    <source>
        <dbReference type="SAM" id="SignalP"/>
    </source>
</evidence>
<evidence type="ECO:0000256" key="2">
    <source>
        <dbReference type="ARBA" id="ARBA00022729"/>
    </source>
</evidence>
<evidence type="ECO:0000313" key="7">
    <source>
        <dbReference type="Proteomes" id="UP001193035"/>
    </source>
</evidence>
<dbReference type="Pfam" id="PF03968">
    <property type="entry name" value="LptD_N"/>
    <property type="match status" value="1"/>
</dbReference>
<sequence>MIDFRVVTFCIALAFGTPAALAQETNLTFGEGASDPSLPVEVTSETLDVNQADGSAEFKGNVIVVQGEMRLSARRVLVIYNEEKSAIERMEATGDVVLASGPDAAEADRADYTIDSGVIVLTGNALLMQGPNTLASDKVTVNLETGTAQMVGRVKTILQTGGN</sequence>
<dbReference type="PANTHER" id="PTHR36504">
    <property type="entry name" value="LIPOPOLYSACCHARIDE EXPORT SYSTEM PROTEIN LPTA"/>
    <property type="match status" value="1"/>
</dbReference>
<dbReference type="NCBIfam" id="TIGR03002">
    <property type="entry name" value="outer_YhbN_LptA"/>
    <property type="match status" value="1"/>
</dbReference>
<name>A0ABY2WX23_9RHOB</name>
<protein>
    <submittedName>
        <fullName evidence="6">Lipopolysaccharide transport periplasmic protein LptA</fullName>
    </submittedName>
</protein>
<dbReference type="InterPro" id="IPR005653">
    <property type="entry name" value="OstA-like_N"/>
</dbReference>
<keyword evidence="3" id="KW-0574">Periplasm</keyword>
<dbReference type="InterPro" id="IPR014340">
    <property type="entry name" value="LptA"/>
</dbReference>
<comment type="caution">
    <text evidence="6">The sequence shown here is derived from an EMBL/GenBank/DDBJ whole genome shotgun (WGS) entry which is preliminary data.</text>
</comment>
<dbReference type="EMBL" id="VCPD01000004">
    <property type="protein sequence ID" value="TMV07055.1"/>
    <property type="molecule type" value="Genomic_DNA"/>
</dbReference>
<accession>A0ABY2WX23</accession>